<dbReference type="eggNOG" id="COG4332">
    <property type="taxonomic scope" value="Bacteria"/>
</dbReference>
<sequence>MQEIIRWKVIPINEPNVIRNCSKCGGKAHFENSKKFRVNANQSKLDVWLIYQCKKCKTTWNMTILSRVNPKEIPNNQYKRFIDNDKELARFYAFDADTHRRNGSILDYHEIEYTIEGKTLDIQALEEKVTILLECEEVFTIRMDKVLSRQLEISRAQVRSLAEKGILSSREEKKLWKSKLKSEMYIDILPQ</sequence>
<reference evidence="1 2" key="1">
    <citation type="journal article" date="2011" name="J. Bacteriol.">
        <title>Complete genome sequence of the cellulose-degrading bacterium Cellulosilyticum lentocellum.</title>
        <authorList>
            <consortium name="US DOE Joint Genome Institute"/>
            <person name="Miller D.A."/>
            <person name="Suen G."/>
            <person name="Bruce D."/>
            <person name="Copeland A."/>
            <person name="Cheng J.F."/>
            <person name="Detter C."/>
            <person name="Goodwin L.A."/>
            <person name="Han C.S."/>
            <person name="Hauser L.J."/>
            <person name="Land M.L."/>
            <person name="Lapidus A."/>
            <person name="Lucas S."/>
            <person name="Meincke L."/>
            <person name="Pitluck S."/>
            <person name="Tapia R."/>
            <person name="Teshima H."/>
            <person name="Woyke T."/>
            <person name="Fox B.G."/>
            <person name="Angert E.R."/>
            <person name="Currie C.R."/>
        </authorList>
    </citation>
    <scope>NUCLEOTIDE SEQUENCE [LARGE SCALE GENOMIC DNA]</scope>
    <source>
        <strain evidence="2">ATCC 49066 / DSM 5427 / NCIMB 11756 / RHM5</strain>
    </source>
</reference>
<evidence type="ECO:0000313" key="2">
    <source>
        <dbReference type="Proteomes" id="UP000008467"/>
    </source>
</evidence>
<protein>
    <recommendedName>
        <fullName evidence="3">DUF1062 domain-containing protein</fullName>
    </recommendedName>
</protein>
<proteinExistence type="predicted"/>
<dbReference type="KEGG" id="cle:Clole_0586"/>
<dbReference type="AlphaFoldDB" id="F2JMB0"/>
<dbReference type="Pfam" id="PF06353">
    <property type="entry name" value="DUF1062"/>
    <property type="match status" value="1"/>
</dbReference>
<gene>
    <name evidence="1" type="ordered locus">Clole_0586</name>
</gene>
<dbReference type="RefSeq" id="WP_013655622.1">
    <property type="nucleotide sequence ID" value="NC_015275.1"/>
</dbReference>
<evidence type="ECO:0000313" key="1">
    <source>
        <dbReference type="EMBL" id="ADZ82321.1"/>
    </source>
</evidence>
<organism evidence="1 2">
    <name type="scientific">Cellulosilyticum lentocellum (strain ATCC 49066 / DSM 5427 / NCIMB 11756 / RHM5)</name>
    <name type="common">Clostridium lentocellum</name>
    <dbReference type="NCBI Taxonomy" id="642492"/>
    <lineage>
        <taxon>Bacteria</taxon>
        <taxon>Bacillati</taxon>
        <taxon>Bacillota</taxon>
        <taxon>Clostridia</taxon>
        <taxon>Lachnospirales</taxon>
        <taxon>Cellulosilyticaceae</taxon>
        <taxon>Cellulosilyticum</taxon>
    </lineage>
</organism>
<dbReference type="STRING" id="642492.Clole_0586"/>
<accession>F2JMB0</accession>
<keyword evidence="2" id="KW-1185">Reference proteome</keyword>
<dbReference type="Proteomes" id="UP000008467">
    <property type="component" value="Chromosome"/>
</dbReference>
<name>F2JMB0_CELLD</name>
<evidence type="ECO:0008006" key="3">
    <source>
        <dbReference type="Google" id="ProtNLM"/>
    </source>
</evidence>
<dbReference type="HOGENOM" id="CLU_090982_0_0_9"/>
<dbReference type="EMBL" id="CP002582">
    <property type="protein sequence ID" value="ADZ82321.1"/>
    <property type="molecule type" value="Genomic_DNA"/>
</dbReference>
<dbReference type="InterPro" id="IPR009412">
    <property type="entry name" value="DUF1062"/>
</dbReference>